<feature type="transmembrane region" description="Helical" evidence="2">
    <location>
        <begin position="387"/>
        <end position="410"/>
    </location>
</feature>
<feature type="domain" description="Protein YTP1-like C-terminal" evidence="5">
    <location>
        <begin position="159"/>
        <end position="407"/>
    </location>
</feature>
<proteinExistence type="predicted"/>
<dbReference type="Proteomes" id="UP000503462">
    <property type="component" value="Chromosome 3"/>
</dbReference>
<keyword evidence="2" id="KW-0812">Transmembrane</keyword>
<feature type="domain" description="DUF2427" evidence="4">
    <location>
        <begin position="31"/>
        <end position="131"/>
    </location>
</feature>
<evidence type="ECO:0000313" key="6">
    <source>
        <dbReference type="EMBL" id="QIW98447.1"/>
    </source>
</evidence>
<keyword evidence="2" id="KW-1133">Transmembrane helix</keyword>
<dbReference type="Pfam" id="PF10348">
    <property type="entry name" value="DUF2427"/>
    <property type="match status" value="1"/>
</dbReference>
<evidence type="ECO:0000259" key="5">
    <source>
        <dbReference type="Pfam" id="PF10355"/>
    </source>
</evidence>
<name>A0A6H0XV10_9PEZI</name>
<dbReference type="EMBL" id="CP051141">
    <property type="protein sequence ID" value="QIW98447.1"/>
    <property type="molecule type" value="Genomic_DNA"/>
</dbReference>
<keyword evidence="3" id="KW-0732">Signal</keyword>
<evidence type="ECO:0000313" key="7">
    <source>
        <dbReference type="Proteomes" id="UP000503462"/>
    </source>
</evidence>
<dbReference type="PANTHER" id="PTHR31685">
    <property type="entry name" value="INTEGRAL MEMBRANE PROTEIN (AFU_ORTHOLOGUE AFUA_6G12730)-RELATED"/>
    <property type="match status" value="1"/>
</dbReference>
<dbReference type="AlphaFoldDB" id="A0A6H0XV10"/>
<feature type="chain" id="PRO_5026023959" description="Cytochrome b561 domain-containing protein" evidence="3">
    <location>
        <begin position="26"/>
        <end position="473"/>
    </location>
</feature>
<feature type="transmembrane region" description="Helical" evidence="2">
    <location>
        <begin position="308"/>
        <end position="328"/>
    </location>
</feature>
<reference evidence="6 7" key="1">
    <citation type="journal article" date="2016" name="Sci. Rep.">
        <title>Peltaster fructicola genome reveals evolution from an invasive phytopathogen to an ectophytic parasite.</title>
        <authorList>
            <person name="Xu C."/>
            <person name="Chen H."/>
            <person name="Gleason M.L."/>
            <person name="Xu J.R."/>
            <person name="Liu H."/>
            <person name="Zhang R."/>
            <person name="Sun G."/>
        </authorList>
    </citation>
    <scope>NUCLEOTIDE SEQUENCE [LARGE SCALE GENOMIC DNA]</scope>
    <source>
        <strain evidence="6 7">LNHT1506</strain>
    </source>
</reference>
<keyword evidence="7" id="KW-1185">Reference proteome</keyword>
<feature type="transmembrane region" description="Helical" evidence="2">
    <location>
        <begin position="149"/>
        <end position="171"/>
    </location>
</feature>
<evidence type="ECO:0000256" key="1">
    <source>
        <dbReference type="SAM" id="MobiDB-lite"/>
    </source>
</evidence>
<feature type="signal peptide" evidence="3">
    <location>
        <begin position="1"/>
        <end position="25"/>
    </location>
</feature>
<evidence type="ECO:0000256" key="2">
    <source>
        <dbReference type="SAM" id="Phobius"/>
    </source>
</evidence>
<evidence type="ECO:0008006" key="8">
    <source>
        <dbReference type="Google" id="ProtNLM"/>
    </source>
</evidence>
<feature type="transmembrane region" description="Helical" evidence="2">
    <location>
        <begin position="77"/>
        <end position="98"/>
    </location>
</feature>
<accession>A0A6H0XV10</accession>
<organism evidence="6 7">
    <name type="scientific">Peltaster fructicola</name>
    <dbReference type="NCBI Taxonomy" id="286661"/>
    <lineage>
        <taxon>Eukaryota</taxon>
        <taxon>Fungi</taxon>
        <taxon>Dikarya</taxon>
        <taxon>Ascomycota</taxon>
        <taxon>Pezizomycotina</taxon>
        <taxon>Dothideomycetes</taxon>
        <taxon>Dothideomycetes incertae sedis</taxon>
        <taxon>Peltaster</taxon>
    </lineage>
</organism>
<dbReference type="PANTHER" id="PTHR31685:SF2">
    <property type="entry name" value="PROTEIN YTP1"/>
    <property type="match status" value="1"/>
</dbReference>
<gene>
    <name evidence="6" type="ORF">AMS68_003965</name>
</gene>
<feature type="transmembrane region" description="Helical" evidence="2">
    <location>
        <begin position="279"/>
        <end position="296"/>
    </location>
</feature>
<sequence length="473" mass="52464">MMATFRTRPTVILITLLSSLLAVHAHGGHEDIPEGEIISAEPMGSTMWTHIFIQSAAWGVIFPLGMVLGLVRSRFHVPVQVLGTALATVGYFLGHLHGGREYGANAHAQFANWLMLLLIIQVVMGGYLRLHLEKGFLGRVRPYQVKAHLILGAIIPVAAWAQMLFGGIASQGFCQGEHVGQCAAHFIMGSAFIAYGIVLTILLHLGQQALKNSGRSQEFFDSVVISVWGCINTFTEHRWGGPWVRNDLQHTSMGIIWWAAGLVGVWLSRDRQGRPRRNLIPGIVIMLTGWAFGGHPQDLEISTHVHAIFGYTLMLAGFTRIIEISFILKDKPTLDVYADGTGDEEINSFQYLPPFLLYASGFLFMGATEEQMHLLAQNNVTHVSYILILYSISFLLFLFVLMMIHLYSAYAKPTEKPIRIDDERHTRGNGHISIPSVDDRRAHDAEEFELEGLMSDDEAADAQTKGKLNGHAT</sequence>
<evidence type="ECO:0000256" key="3">
    <source>
        <dbReference type="SAM" id="SignalP"/>
    </source>
</evidence>
<dbReference type="InterPro" id="IPR018827">
    <property type="entry name" value="YTP1_C"/>
</dbReference>
<dbReference type="CDD" id="cd08760">
    <property type="entry name" value="Cyt_b561_FRRS1_like"/>
    <property type="match status" value="1"/>
</dbReference>
<feature type="compositionally biased region" description="Acidic residues" evidence="1">
    <location>
        <begin position="446"/>
        <end position="460"/>
    </location>
</feature>
<dbReference type="OrthoDB" id="4137487at2759"/>
<keyword evidence="2" id="KW-0472">Membrane</keyword>
<feature type="transmembrane region" description="Helical" evidence="2">
    <location>
        <begin position="49"/>
        <end position="70"/>
    </location>
</feature>
<feature type="transmembrane region" description="Helical" evidence="2">
    <location>
        <begin position="110"/>
        <end position="128"/>
    </location>
</feature>
<feature type="region of interest" description="Disordered" evidence="1">
    <location>
        <begin position="421"/>
        <end position="473"/>
    </location>
</feature>
<dbReference type="InterPro" id="IPR018825">
    <property type="entry name" value="DUF2427"/>
</dbReference>
<evidence type="ECO:0000259" key="4">
    <source>
        <dbReference type="Pfam" id="PF10348"/>
    </source>
</evidence>
<protein>
    <recommendedName>
        <fullName evidence="8">Cytochrome b561 domain-containing protein</fullName>
    </recommendedName>
</protein>
<feature type="transmembrane region" description="Helical" evidence="2">
    <location>
        <begin position="183"/>
        <end position="206"/>
    </location>
</feature>
<dbReference type="Pfam" id="PF10355">
    <property type="entry name" value="Ytp1"/>
    <property type="match status" value="1"/>
</dbReference>
<feature type="transmembrane region" description="Helical" evidence="2">
    <location>
        <begin position="349"/>
        <end position="367"/>
    </location>
</feature>